<sequence length="42" mass="4459">MMNNTPNALAGVPQGSLGTAVKRRKRPTGIANLFAFAWKDAS</sequence>
<dbReference type="AlphaFoldDB" id="A0AAE3YHG3"/>
<gene>
    <name evidence="1" type="ORF">J2S35_001031</name>
</gene>
<evidence type="ECO:0000313" key="2">
    <source>
        <dbReference type="Proteomes" id="UP001247307"/>
    </source>
</evidence>
<name>A0AAE3YHG3_9MICC</name>
<proteinExistence type="predicted"/>
<dbReference type="Proteomes" id="UP001247307">
    <property type="component" value="Unassembled WGS sequence"/>
</dbReference>
<reference evidence="1" key="1">
    <citation type="submission" date="2023-07" db="EMBL/GenBank/DDBJ databases">
        <title>Sequencing the genomes of 1000 actinobacteria strains.</title>
        <authorList>
            <person name="Klenk H.-P."/>
        </authorList>
    </citation>
    <scope>NUCLEOTIDE SEQUENCE</scope>
    <source>
        <strain evidence="1">DSM 13988</strain>
    </source>
</reference>
<protein>
    <submittedName>
        <fullName evidence="1">Uncharacterized protein</fullName>
    </submittedName>
</protein>
<comment type="caution">
    <text evidence="1">The sequence shown here is derived from an EMBL/GenBank/DDBJ whole genome shotgun (WGS) entry which is preliminary data.</text>
</comment>
<evidence type="ECO:0000313" key="1">
    <source>
        <dbReference type="EMBL" id="MDR6892091.1"/>
    </source>
</evidence>
<dbReference type="RefSeq" id="WP_309850628.1">
    <property type="nucleotide sequence ID" value="NZ_BAAAIU010000005.1"/>
</dbReference>
<dbReference type="EMBL" id="JAVDUI010000001">
    <property type="protein sequence ID" value="MDR6892091.1"/>
    <property type="molecule type" value="Genomic_DNA"/>
</dbReference>
<organism evidence="1 2">
    <name type="scientific">Falsarthrobacter nasiphocae</name>
    <dbReference type="NCBI Taxonomy" id="189863"/>
    <lineage>
        <taxon>Bacteria</taxon>
        <taxon>Bacillati</taxon>
        <taxon>Actinomycetota</taxon>
        <taxon>Actinomycetes</taxon>
        <taxon>Micrococcales</taxon>
        <taxon>Micrococcaceae</taxon>
        <taxon>Falsarthrobacter</taxon>
    </lineage>
</organism>
<keyword evidence="2" id="KW-1185">Reference proteome</keyword>
<accession>A0AAE3YHG3</accession>